<evidence type="ECO:0000256" key="1">
    <source>
        <dbReference type="ARBA" id="ARBA00009353"/>
    </source>
</evidence>
<organism evidence="4 5">
    <name type="scientific">Thalassolituus maritimus</name>
    <dbReference type="NCBI Taxonomy" id="484498"/>
    <lineage>
        <taxon>Bacteria</taxon>
        <taxon>Pseudomonadati</taxon>
        <taxon>Pseudomonadota</taxon>
        <taxon>Gammaproteobacteria</taxon>
        <taxon>Oceanospirillales</taxon>
        <taxon>Oceanospirillaceae</taxon>
        <taxon>Thalassolituus</taxon>
    </lineage>
</organism>
<gene>
    <name evidence="4" type="ORF">NBRC116585_21670</name>
</gene>
<dbReference type="InterPro" id="IPR013549">
    <property type="entry name" value="DUF1731"/>
</dbReference>
<dbReference type="PANTHER" id="PTHR11092:SF0">
    <property type="entry name" value="EPIMERASE FAMILY PROTEIN SDR39U1"/>
    <property type="match status" value="1"/>
</dbReference>
<dbReference type="SUPFAM" id="SSF51735">
    <property type="entry name" value="NAD(P)-binding Rossmann-fold domains"/>
    <property type="match status" value="1"/>
</dbReference>
<dbReference type="Gene3D" id="3.40.50.720">
    <property type="entry name" value="NAD(P)-binding Rossmann-like Domain"/>
    <property type="match status" value="1"/>
</dbReference>
<dbReference type="Proteomes" id="UP001481413">
    <property type="component" value="Unassembled WGS sequence"/>
</dbReference>
<keyword evidence="5" id="KW-1185">Reference proteome</keyword>
<comment type="caution">
    <text evidence="4">The sequence shown here is derived from an EMBL/GenBank/DDBJ whole genome shotgun (WGS) entry which is preliminary data.</text>
</comment>
<dbReference type="InterPro" id="IPR010099">
    <property type="entry name" value="SDR39U1"/>
</dbReference>
<reference evidence="4 5" key="1">
    <citation type="submission" date="2024-04" db="EMBL/GenBank/DDBJ databases">
        <title>Draft genome sequence of Thalassolituus maritimus NBRC 116585.</title>
        <authorList>
            <person name="Miyakawa T."/>
            <person name="Kusuya Y."/>
            <person name="Miura T."/>
        </authorList>
    </citation>
    <scope>NUCLEOTIDE SEQUENCE [LARGE SCALE GENOMIC DNA]</scope>
    <source>
        <strain evidence="4 5">5NW40-0001</strain>
    </source>
</reference>
<dbReference type="Pfam" id="PF08338">
    <property type="entry name" value="DUF1731"/>
    <property type="match status" value="1"/>
</dbReference>
<dbReference type="EMBL" id="BAABWH010000005">
    <property type="protein sequence ID" value="GAA6146049.1"/>
    <property type="molecule type" value="Genomic_DNA"/>
</dbReference>
<dbReference type="NCBIfam" id="TIGR01777">
    <property type="entry name" value="yfcH"/>
    <property type="match status" value="1"/>
</dbReference>
<comment type="similarity">
    <text evidence="1">Belongs to the NAD(P)-dependent epimerase/dehydratase family. SDR39U1 subfamily.</text>
</comment>
<sequence length="301" mass="33111">MKKHILITGGTGFIGTALVPHWLALGHRITVLSRDPARGKRLLGPDVTFVREFSDIERKVDWIVNLAGEGIADQRWSEKRKSALRDSRIALTERLARWAVQTDQHPELVISGSAVGYYGSVPGDTPVFTEESAPGAGFAASLCIDWEQAIRPLQERSERLVILRTGIVLGEHGGMLKRLWLPFNAGLGGVIGSGDQVLSWIHRDDYVRALDFITRSTLSGPVNMTAPYPVSNSEFTGTLASVLSRPAIFPMPAFVARLLFGEMSELLLEGQKVSPGVLMANDFSWVYPNLRQALGHIADEW</sequence>
<feature type="domain" description="NAD-dependent epimerase/dehydratase" evidence="2">
    <location>
        <begin position="5"/>
        <end position="216"/>
    </location>
</feature>
<dbReference type="InterPro" id="IPR001509">
    <property type="entry name" value="Epimerase_deHydtase"/>
</dbReference>
<dbReference type="PANTHER" id="PTHR11092">
    <property type="entry name" value="SUGAR NUCLEOTIDE EPIMERASE RELATED"/>
    <property type="match status" value="1"/>
</dbReference>
<protein>
    <submittedName>
        <fullName evidence="4">TIGR01777 family oxidoreductase</fullName>
    </submittedName>
</protein>
<evidence type="ECO:0000313" key="4">
    <source>
        <dbReference type="EMBL" id="GAA6146049.1"/>
    </source>
</evidence>
<accession>A0ABQ0A0Y1</accession>
<evidence type="ECO:0000259" key="2">
    <source>
        <dbReference type="Pfam" id="PF01370"/>
    </source>
</evidence>
<feature type="domain" description="DUF1731" evidence="3">
    <location>
        <begin position="251"/>
        <end position="297"/>
    </location>
</feature>
<evidence type="ECO:0000313" key="5">
    <source>
        <dbReference type="Proteomes" id="UP001481413"/>
    </source>
</evidence>
<evidence type="ECO:0000259" key="3">
    <source>
        <dbReference type="Pfam" id="PF08338"/>
    </source>
</evidence>
<dbReference type="Pfam" id="PF01370">
    <property type="entry name" value="Epimerase"/>
    <property type="match status" value="1"/>
</dbReference>
<dbReference type="RefSeq" id="WP_353295204.1">
    <property type="nucleotide sequence ID" value="NZ_BAABWH010000005.1"/>
</dbReference>
<proteinExistence type="inferred from homology"/>
<dbReference type="InterPro" id="IPR036291">
    <property type="entry name" value="NAD(P)-bd_dom_sf"/>
</dbReference>
<name>A0ABQ0A0Y1_9GAMM</name>